<evidence type="ECO:0000313" key="3">
    <source>
        <dbReference type="EMBL" id="CAD7091908.1"/>
    </source>
</evidence>
<dbReference type="PANTHER" id="PTHR21255">
    <property type="entry name" value="T-COMPLEX-ASSOCIATED-TESTIS-EXPRESSED 1/ DYNEIN LIGHT CHAIN"/>
    <property type="match status" value="1"/>
</dbReference>
<evidence type="ECO:0000256" key="1">
    <source>
        <dbReference type="ARBA" id="ARBA00005361"/>
    </source>
</evidence>
<dbReference type="GO" id="GO:0045505">
    <property type="term" value="F:dynein intermediate chain binding"/>
    <property type="evidence" value="ECO:0007669"/>
    <property type="project" value="TreeGrafter"/>
</dbReference>
<dbReference type="GO" id="GO:0007018">
    <property type="term" value="P:microtubule-based movement"/>
    <property type="evidence" value="ECO:0007669"/>
    <property type="project" value="TreeGrafter"/>
</dbReference>
<name>A0A7R8Z1G8_HERIL</name>
<protein>
    <submittedName>
        <fullName evidence="3">Uncharacterized protein</fullName>
    </submittedName>
</protein>
<dbReference type="Pfam" id="PF03645">
    <property type="entry name" value="Tctex-1"/>
    <property type="match status" value="1"/>
</dbReference>
<feature type="region of interest" description="Disordered" evidence="2">
    <location>
        <begin position="1"/>
        <end position="36"/>
    </location>
</feature>
<evidence type="ECO:0000256" key="2">
    <source>
        <dbReference type="SAM" id="MobiDB-lite"/>
    </source>
</evidence>
<dbReference type="Gene3D" id="3.30.1140.40">
    <property type="entry name" value="Tctex-1"/>
    <property type="match status" value="1"/>
</dbReference>
<dbReference type="GO" id="GO:0005868">
    <property type="term" value="C:cytoplasmic dynein complex"/>
    <property type="evidence" value="ECO:0007669"/>
    <property type="project" value="TreeGrafter"/>
</dbReference>
<gene>
    <name evidence="3" type="ORF">HERILL_LOCUS14306</name>
</gene>
<organism evidence="3 4">
    <name type="scientific">Hermetia illucens</name>
    <name type="common">Black soldier fly</name>
    <dbReference type="NCBI Taxonomy" id="343691"/>
    <lineage>
        <taxon>Eukaryota</taxon>
        <taxon>Metazoa</taxon>
        <taxon>Ecdysozoa</taxon>
        <taxon>Arthropoda</taxon>
        <taxon>Hexapoda</taxon>
        <taxon>Insecta</taxon>
        <taxon>Pterygota</taxon>
        <taxon>Neoptera</taxon>
        <taxon>Endopterygota</taxon>
        <taxon>Diptera</taxon>
        <taxon>Brachycera</taxon>
        <taxon>Stratiomyomorpha</taxon>
        <taxon>Stratiomyidae</taxon>
        <taxon>Hermetiinae</taxon>
        <taxon>Hermetia</taxon>
    </lineage>
</organism>
<dbReference type="FunFam" id="3.30.1140.40:FF:000003">
    <property type="entry name" value="tctex1 domain-containing protein 2"/>
    <property type="match status" value="1"/>
</dbReference>
<dbReference type="CDD" id="cd21459">
    <property type="entry name" value="DLC-like_TCTEX1D2"/>
    <property type="match status" value="1"/>
</dbReference>
<accession>A0A7R8Z1G8</accession>
<dbReference type="Proteomes" id="UP000594454">
    <property type="component" value="Chromosome 6"/>
</dbReference>
<dbReference type="FunCoup" id="A0A7R8Z1G8">
    <property type="interactions" value="254"/>
</dbReference>
<feature type="compositionally biased region" description="Polar residues" evidence="2">
    <location>
        <begin position="8"/>
        <end position="25"/>
    </location>
</feature>
<dbReference type="GO" id="GO:0005737">
    <property type="term" value="C:cytoplasm"/>
    <property type="evidence" value="ECO:0007669"/>
    <property type="project" value="TreeGrafter"/>
</dbReference>
<evidence type="ECO:0000313" key="4">
    <source>
        <dbReference type="Proteomes" id="UP000594454"/>
    </source>
</evidence>
<reference evidence="3 4" key="1">
    <citation type="submission" date="2020-11" db="EMBL/GenBank/DDBJ databases">
        <authorList>
            <person name="Wallbank WR R."/>
            <person name="Pardo Diaz C."/>
            <person name="Kozak K."/>
            <person name="Martin S."/>
            <person name="Jiggins C."/>
            <person name="Moest M."/>
            <person name="Warren A I."/>
            <person name="Generalovic N T."/>
            <person name="Byers J.R.P. K."/>
            <person name="Montejo-Kovacevich G."/>
            <person name="Yen C E."/>
        </authorList>
    </citation>
    <scope>NUCLEOTIDE SEQUENCE [LARGE SCALE GENOMIC DNA]</scope>
</reference>
<comment type="similarity">
    <text evidence="1">Belongs to the dynein light chain Tctex-type family.</text>
</comment>
<dbReference type="OrthoDB" id="10260741at2759"/>
<proteinExistence type="inferred from homology"/>
<dbReference type="InterPro" id="IPR038586">
    <property type="entry name" value="Tctex-1-like_sf"/>
</dbReference>
<dbReference type="AlphaFoldDB" id="A0A7R8Z1G8"/>
<dbReference type="EMBL" id="LR899014">
    <property type="protein sequence ID" value="CAD7091908.1"/>
    <property type="molecule type" value="Genomic_DNA"/>
</dbReference>
<dbReference type="InParanoid" id="A0A7R8Z1G8"/>
<dbReference type="InterPro" id="IPR005334">
    <property type="entry name" value="Tctex-1-like"/>
</dbReference>
<dbReference type="PANTHER" id="PTHR21255:SF7">
    <property type="entry name" value="DYNEIN LIGHT CHAIN TCTEX-TYPE PROTEIN 2B"/>
    <property type="match status" value="1"/>
</dbReference>
<dbReference type="OMA" id="YVIRPNF"/>
<sequence>MSAVESASFGSTLGDATTGRTVSQDQESEPALLPPSTYQIRPSLSDTFRANRVKEIIQTVLTETLQDKTYDTAEAAELSKQIADQVSSLVRDLNMRRYKHVVQVTLGQQLGSGCRYIARCRWDAECDNQTSDVFTNASLFCICTVFGVYLY</sequence>
<keyword evidence="4" id="KW-1185">Reference proteome</keyword>